<dbReference type="AlphaFoldDB" id="A0A9D4RNU4"/>
<evidence type="ECO:0000259" key="5">
    <source>
        <dbReference type="PROSITE" id="PS50089"/>
    </source>
</evidence>
<dbReference type="PROSITE" id="PS50089">
    <property type="entry name" value="ZF_RING_2"/>
    <property type="match status" value="1"/>
</dbReference>
<evidence type="ECO:0000313" key="6">
    <source>
        <dbReference type="EMBL" id="KAH3875791.1"/>
    </source>
</evidence>
<reference evidence="6" key="2">
    <citation type="submission" date="2020-11" db="EMBL/GenBank/DDBJ databases">
        <authorList>
            <person name="McCartney M.A."/>
            <person name="Auch B."/>
            <person name="Kono T."/>
            <person name="Mallez S."/>
            <person name="Becker A."/>
            <person name="Gohl D.M."/>
            <person name="Silverstein K.A.T."/>
            <person name="Koren S."/>
            <person name="Bechman K.B."/>
            <person name="Herman A."/>
            <person name="Abrahante J.E."/>
            <person name="Garbe J."/>
        </authorList>
    </citation>
    <scope>NUCLEOTIDE SEQUENCE</scope>
    <source>
        <strain evidence="6">Duluth1</strain>
        <tissue evidence="6">Whole animal</tissue>
    </source>
</reference>
<keyword evidence="1" id="KW-0479">Metal-binding</keyword>
<dbReference type="InterPro" id="IPR001841">
    <property type="entry name" value="Znf_RING"/>
</dbReference>
<dbReference type="OrthoDB" id="8062037at2759"/>
<dbReference type="InterPro" id="IPR013083">
    <property type="entry name" value="Znf_RING/FYVE/PHD"/>
</dbReference>
<dbReference type="PANTHER" id="PTHR45931">
    <property type="entry name" value="SI:CH211-59O9.10"/>
    <property type="match status" value="1"/>
</dbReference>
<keyword evidence="3" id="KW-0862">Zinc</keyword>
<reference evidence="6" key="1">
    <citation type="journal article" date="2019" name="bioRxiv">
        <title>The Genome of the Zebra Mussel, Dreissena polymorpha: A Resource for Invasive Species Research.</title>
        <authorList>
            <person name="McCartney M.A."/>
            <person name="Auch B."/>
            <person name="Kono T."/>
            <person name="Mallez S."/>
            <person name="Zhang Y."/>
            <person name="Obille A."/>
            <person name="Becker A."/>
            <person name="Abrahante J.E."/>
            <person name="Garbe J."/>
            <person name="Badalamenti J.P."/>
            <person name="Herman A."/>
            <person name="Mangelson H."/>
            <person name="Liachko I."/>
            <person name="Sullivan S."/>
            <person name="Sone E.D."/>
            <person name="Koren S."/>
            <person name="Silverstein K.A.T."/>
            <person name="Beckman K.B."/>
            <person name="Gohl D.M."/>
        </authorList>
    </citation>
    <scope>NUCLEOTIDE SEQUENCE</scope>
    <source>
        <strain evidence="6">Duluth1</strain>
        <tissue evidence="6">Whole animal</tissue>
    </source>
</reference>
<dbReference type="EMBL" id="JAIWYP010000002">
    <property type="protein sequence ID" value="KAH3875791.1"/>
    <property type="molecule type" value="Genomic_DNA"/>
</dbReference>
<evidence type="ECO:0000256" key="1">
    <source>
        <dbReference type="ARBA" id="ARBA00022723"/>
    </source>
</evidence>
<sequence>MRMGCLCSKYRRNRLRKRREKQFESQLWKHILSGPIKLQDGSIIIDAEQDPDALTGHLADVCEDEDDFNRMDDTCLGHMFSDSFAARRIASTEPFKRGLHSFEVSARIAENIQELYDLRQHDVSSLDREPMQIFKGSNEDTSVSLPVFPRRVFHRGESSVERAYFERMQIAHVTICNESNGDETSTPDTRNTNLHTRYSMQHLGSRSETPTAMSDCEDADIVEGIEEDTIQEEPEEDEVALYEIHNRIGAYEEYIDENNSVMDDLYFAHHGHHIEFDLISVSDFGNNSVINELSESHIMISPKLFEQLAQLPTKQYELSELHQENACQICMEIYQSGDILKTLPCFHDYHDACIDEWLKENITCPICRTVIECLEGDDEQTEEYDS</sequence>
<proteinExistence type="predicted"/>
<keyword evidence="2 4" id="KW-0863">Zinc-finger</keyword>
<dbReference type="InterPro" id="IPR051834">
    <property type="entry name" value="RING_finger_E3_ligase"/>
</dbReference>
<protein>
    <recommendedName>
        <fullName evidence="5">RING-type domain-containing protein</fullName>
    </recommendedName>
</protein>
<dbReference type="GO" id="GO:0008270">
    <property type="term" value="F:zinc ion binding"/>
    <property type="evidence" value="ECO:0007669"/>
    <property type="project" value="UniProtKB-KW"/>
</dbReference>
<evidence type="ECO:0000256" key="4">
    <source>
        <dbReference type="PROSITE-ProRule" id="PRU00175"/>
    </source>
</evidence>
<dbReference type="SUPFAM" id="SSF57850">
    <property type="entry name" value="RING/U-box"/>
    <property type="match status" value="1"/>
</dbReference>
<name>A0A9D4RNU4_DREPO</name>
<dbReference type="GO" id="GO:0006511">
    <property type="term" value="P:ubiquitin-dependent protein catabolic process"/>
    <property type="evidence" value="ECO:0007669"/>
    <property type="project" value="TreeGrafter"/>
</dbReference>
<dbReference type="Gene3D" id="3.30.40.10">
    <property type="entry name" value="Zinc/RING finger domain, C3HC4 (zinc finger)"/>
    <property type="match status" value="1"/>
</dbReference>
<evidence type="ECO:0000256" key="3">
    <source>
        <dbReference type="ARBA" id="ARBA00022833"/>
    </source>
</evidence>
<keyword evidence="7" id="KW-1185">Reference proteome</keyword>
<accession>A0A9D4RNU4</accession>
<evidence type="ECO:0000313" key="7">
    <source>
        <dbReference type="Proteomes" id="UP000828390"/>
    </source>
</evidence>
<gene>
    <name evidence="6" type="ORF">DPMN_039068</name>
</gene>
<organism evidence="6 7">
    <name type="scientific">Dreissena polymorpha</name>
    <name type="common">Zebra mussel</name>
    <name type="synonym">Mytilus polymorpha</name>
    <dbReference type="NCBI Taxonomy" id="45954"/>
    <lineage>
        <taxon>Eukaryota</taxon>
        <taxon>Metazoa</taxon>
        <taxon>Spiralia</taxon>
        <taxon>Lophotrochozoa</taxon>
        <taxon>Mollusca</taxon>
        <taxon>Bivalvia</taxon>
        <taxon>Autobranchia</taxon>
        <taxon>Heteroconchia</taxon>
        <taxon>Euheterodonta</taxon>
        <taxon>Imparidentia</taxon>
        <taxon>Neoheterodontei</taxon>
        <taxon>Myida</taxon>
        <taxon>Dreissenoidea</taxon>
        <taxon>Dreissenidae</taxon>
        <taxon>Dreissena</taxon>
    </lineage>
</organism>
<dbReference type="Pfam" id="PF13639">
    <property type="entry name" value="zf-RING_2"/>
    <property type="match status" value="1"/>
</dbReference>
<dbReference type="Proteomes" id="UP000828390">
    <property type="component" value="Unassembled WGS sequence"/>
</dbReference>
<evidence type="ECO:0000256" key="2">
    <source>
        <dbReference type="ARBA" id="ARBA00022771"/>
    </source>
</evidence>
<dbReference type="GO" id="GO:0061630">
    <property type="term" value="F:ubiquitin protein ligase activity"/>
    <property type="evidence" value="ECO:0007669"/>
    <property type="project" value="TreeGrafter"/>
</dbReference>
<comment type="caution">
    <text evidence="6">The sequence shown here is derived from an EMBL/GenBank/DDBJ whole genome shotgun (WGS) entry which is preliminary data.</text>
</comment>
<dbReference type="PANTHER" id="PTHR45931:SF3">
    <property type="entry name" value="RING ZINC FINGER-CONTAINING PROTEIN"/>
    <property type="match status" value="1"/>
</dbReference>
<dbReference type="SMART" id="SM00184">
    <property type="entry name" value="RING"/>
    <property type="match status" value="1"/>
</dbReference>
<dbReference type="GO" id="GO:0005634">
    <property type="term" value="C:nucleus"/>
    <property type="evidence" value="ECO:0007669"/>
    <property type="project" value="TreeGrafter"/>
</dbReference>
<feature type="domain" description="RING-type" evidence="5">
    <location>
        <begin position="327"/>
        <end position="368"/>
    </location>
</feature>